<reference evidence="4" key="1">
    <citation type="journal article" date="2019" name="Int. J. Syst. Evol. Microbiol.">
        <title>The Global Catalogue of Microorganisms (GCM) 10K type strain sequencing project: providing services to taxonomists for standard genome sequencing and annotation.</title>
        <authorList>
            <consortium name="The Broad Institute Genomics Platform"/>
            <consortium name="The Broad Institute Genome Sequencing Center for Infectious Disease"/>
            <person name="Wu L."/>
            <person name="Ma J."/>
        </authorList>
    </citation>
    <scope>NUCLEOTIDE SEQUENCE [LARGE SCALE GENOMIC DNA]</scope>
    <source>
        <strain evidence="4">JCM 16925</strain>
    </source>
</reference>
<gene>
    <name evidence="3" type="ORF">GCM10022233_31810</name>
</gene>
<keyword evidence="4" id="KW-1185">Reference proteome</keyword>
<comment type="caution">
    <text evidence="3">The sequence shown here is derived from an EMBL/GenBank/DDBJ whole genome shotgun (WGS) entry which is preliminary data.</text>
</comment>
<evidence type="ECO:0000256" key="1">
    <source>
        <dbReference type="ARBA" id="ARBA00010617"/>
    </source>
</evidence>
<dbReference type="PANTHER" id="PTHR46696">
    <property type="entry name" value="P450, PUTATIVE (EUROFUNG)-RELATED"/>
    <property type="match status" value="1"/>
</dbReference>
<keyword evidence="2" id="KW-0479">Metal-binding</keyword>
<proteinExistence type="inferred from homology"/>
<dbReference type="PANTHER" id="PTHR46696:SF6">
    <property type="entry name" value="P450, PUTATIVE (EUROFUNG)-RELATED"/>
    <property type="match status" value="1"/>
</dbReference>
<name>A0ABP7V139_9ACTN</name>
<sequence length="98" mass="10622">MLPSGTTVVCSMPSANRDEQVFADADDMVLSRSPNPHLTFGVGPHSCLGQSLARTELQVTLDVLLRKLPTLQLAVSIDELQRVEGLLVGGLRTVPVRW</sequence>
<evidence type="ECO:0000313" key="3">
    <source>
        <dbReference type="EMBL" id="GAA4057172.1"/>
    </source>
</evidence>
<evidence type="ECO:0008006" key="5">
    <source>
        <dbReference type="Google" id="ProtNLM"/>
    </source>
</evidence>
<keyword evidence="2" id="KW-0349">Heme</keyword>
<dbReference type="PROSITE" id="PS00086">
    <property type="entry name" value="CYTOCHROME_P450"/>
    <property type="match status" value="1"/>
</dbReference>
<protein>
    <recommendedName>
        <fullName evidence="5">Cytochrome P450</fullName>
    </recommendedName>
</protein>
<dbReference type="SUPFAM" id="SSF48264">
    <property type="entry name" value="Cytochrome P450"/>
    <property type="match status" value="1"/>
</dbReference>
<organism evidence="3 4">
    <name type="scientific">Streptomyces shaanxiensis</name>
    <dbReference type="NCBI Taxonomy" id="653357"/>
    <lineage>
        <taxon>Bacteria</taxon>
        <taxon>Bacillati</taxon>
        <taxon>Actinomycetota</taxon>
        <taxon>Actinomycetes</taxon>
        <taxon>Kitasatosporales</taxon>
        <taxon>Streptomycetaceae</taxon>
        <taxon>Streptomyces</taxon>
    </lineage>
</organism>
<dbReference type="Pfam" id="PF00067">
    <property type="entry name" value="p450"/>
    <property type="match status" value="1"/>
</dbReference>
<keyword evidence="2" id="KW-0408">Iron</keyword>
<dbReference type="EMBL" id="BAAAZY010000010">
    <property type="protein sequence ID" value="GAA4057172.1"/>
    <property type="molecule type" value="Genomic_DNA"/>
</dbReference>
<dbReference type="InterPro" id="IPR036396">
    <property type="entry name" value="Cyt_P450_sf"/>
</dbReference>
<dbReference type="Gene3D" id="1.10.630.10">
    <property type="entry name" value="Cytochrome P450"/>
    <property type="match status" value="1"/>
</dbReference>
<keyword evidence="2" id="KW-0503">Monooxygenase</keyword>
<comment type="similarity">
    <text evidence="1 2">Belongs to the cytochrome P450 family.</text>
</comment>
<dbReference type="PRINTS" id="PR00359">
    <property type="entry name" value="BP450"/>
</dbReference>
<keyword evidence="2" id="KW-0560">Oxidoreductase</keyword>
<evidence type="ECO:0000256" key="2">
    <source>
        <dbReference type="RuleBase" id="RU000461"/>
    </source>
</evidence>
<evidence type="ECO:0000313" key="4">
    <source>
        <dbReference type="Proteomes" id="UP001499984"/>
    </source>
</evidence>
<dbReference type="InterPro" id="IPR002397">
    <property type="entry name" value="Cyt_P450_B"/>
</dbReference>
<dbReference type="InterPro" id="IPR017972">
    <property type="entry name" value="Cyt_P450_CS"/>
</dbReference>
<accession>A0ABP7V139</accession>
<dbReference type="InterPro" id="IPR001128">
    <property type="entry name" value="Cyt_P450"/>
</dbReference>
<dbReference type="Proteomes" id="UP001499984">
    <property type="component" value="Unassembled WGS sequence"/>
</dbReference>